<evidence type="ECO:0000313" key="3">
    <source>
        <dbReference type="Proteomes" id="UP001165378"/>
    </source>
</evidence>
<accession>A0AA41PU85</accession>
<dbReference type="NCBIfam" id="NF038076">
    <property type="entry name" value="fam_STM4015"/>
    <property type="match status" value="1"/>
</dbReference>
<proteinExistence type="predicted"/>
<dbReference type="InterPro" id="IPR047722">
    <property type="entry name" value="STM4015-like"/>
</dbReference>
<protein>
    <submittedName>
        <fullName evidence="2">STM4015 family protein</fullName>
    </submittedName>
</protein>
<dbReference type="EMBL" id="JAKFHA010000001">
    <property type="protein sequence ID" value="MCF2525682.1"/>
    <property type="molecule type" value="Genomic_DNA"/>
</dbReference>
<comment type="caution">
    <text evidence="2">The sequence shown here is derived from an EMBL/GenBank/DDBJ whole genome shotgun (WGS) entry which is preliminary data.</text>
</comment>
<dbReference type="InterPro" id="IPR032675">
    <property type="entry name" value="LRR_dom_sf"/>
</dbReference>
<dbReference type="AlphaFoldDB" id="A0AA41PU85"/>
<name>A0AA41PU85_9ACTN</name>
<evidence type="ECO:0000313" key="2">
    <source>
        <dbReference type="EMBL" id="MCF2525682.1"/>
    </source>
</evidence>
<sequence length="329" mass="35689">MTSSGPQFGGLPIVGFPPRGKRTYRDHLSVDADPEALPAAGAVAWKLHVLDKYAATEHEQFPDYFARFLDTVDTARVTALSIGTWGHDDGTSAETVVTLLCAAADRFPRLTHLFFGDIVSEEQEISWIRLADLTPLLNRFTRLEELAVRGGGARLGPVRHERLRRLRFESGGLPGDVVRGIGLGEYPALEHLELWLGVDEYGGDATVDDLAGILAGTGLPALRHLGLMNSIIQDEIAEAIAGAAVTARLDVLDLSMGVLGDQGAEALLTGQPLGHLTKLWIHHHFIGERMAERLKASLGSSGVVVDMSEAEEPWDDDEDEDGRYVEVSE</sequence>
<dbReference type="Proteomes" id="UP001165378">
    <property type="component" value="Unassembled WGS sequence"/>
</dbReference>
<feature type="compositionally biased region" description="Acidic residues" evidence="1">
    <location>
        <begin position="308"/>
        <end position="321"/>
    </location>
</feature>
<keyword evidence="3" id="KW-1185">Reference proteome</keyword>
<organism evidence="2 3">
    <name type="scientific">Yinghuangia soli</name>
    <dbReference type="NCBI Taxonomy" id="2908204"/>
    <lineage>
        <taxon>Bacteria</taxon>
        <taxon>Bacillati</taxon>
        <taxon>Actinomycetota</taxon>
        <taxon>Actinomycetes</taxon>
        <taxon>Kitasatosporales</taxon>
        <taxon>Streptomycetaceae</taxon>
        <taxon>Yinghuangia</taxon>
    </lineage>
</organism>
<dbReference type="Gene3D" id="3.80.10.10">
    <property type="entry name" value="Ribonuclease Inhibitor"/>
    <property type="match status" value="1"/>
</dbReference>
<gene>
    <name evidence="2" type="ORF">LZ495_00370</name>
</gene>
<reference evidence="2" key="1">
    <citation type="submission" date="2022-01" db="EMBL/GenBank/DDBJ databases">
        <title>Genome-Based Taxonomic Classification of the Phylum Actinobacteria.</title>
        <authorList>
            <person name="Gao Y."/>
        </authorList>
    </citation>
    <scope>NUCLEOTIDE SEQUENCE</scope>
    <source>
        <strain evidence="2">KLBMP 8922</strain>
    </source>
</reference>
<evidence type="ECO:0000256" key="1">
    <source>
        <dbReference type="SAM" id="MobiDB-lite"/>
    </source>
</evidence>
<feature type="region of interest" description="Disordered" evidence="1">
    <location>
        <begin position="308"/>
        <end position="329"/>
    </location>
</feature>
<dbReference type="SUPFAM" id="SSF52047">
    <property type="entry name" value="RNI-like"/>
    <property type="match status" value="1"/>
</dbReference>
<dbReference type="RefSeq" id="WP_235049714.1">
    <property type="nucleotide sequence ID" value="NZ_JAKFHA010000001.1"/>
</dbReference>